<evidence type="ECO:0000313" key="2">
    <source>
        <dbReference type="Proteomes" id="UP000887563"/>
    </source>
</evidence>
<dbReference type="Proteomes" id="UP000887563">
    <property type="component" value="Unplaced"/>
</dbReference>
<protein>
    <submittedName>
        <fullName evidence="3">Candidate secreted effector</fullName>
    </submittedName>
</protein>
<name>A0A914NL51_MELIC</name>
<reference evidence="3" key="1">
    <citation type="submission" date="2022-11" db="UniProtKB">
        <authorList>
            <consortium name="WormBaseParasite"/>
        </authorList>
    </citation>
    <scope>IDENTIFICATION</scope>
</reference>
<sequence length="140" mass="15273">MALIFPSLIFLAFLILNNLNDAEANGCGCCCHCCKCCSCCTPCCNPPLLIKLPRTCPCCCKCCCPCCCCGGGGGKRKRRSIQMSNGVPFPRLNFPLSSANAVEDKSCNCSVNEKFNCDDHEVTQPSKMLNLRSRRSQEQN</sequence>
<dbReference type="AlphaFoldDB" id="A0A914NL51"/>
<feature type="chain" id="PRO_5037195135" evidence="1">
    <location>
        <begin position="25"/>
        <end position="140"/>
    </location>
</feature>
<organism evidence="2 3">
    <name type="scientific">Meloidogyne incognita</name>
    <name type="common">Southern root-knot nematode worm</name>
    <name type="synonym">Oxyuris incognita</name>
    <dbReference type="NCBI Taxonomy" id="6306"/>
    <lineage>
        <taxon>Eukaryota</taxon>
        <taxon>Metazoa</taxon>
        <taxon>Ecdysozoa</taxon>
        <taxon>Nematoda</taxon>
        <taxon>Chromadorea</taxon>
        <taxon>Rhabditida</taxon>
        <taxon>Tylenchina</taxon>
        <taxon>Tylenchomorpha</taxon>
        <taxon>Tylenchoidea</taxon>
        <taxon>Meloidogynidae</taxon>
        <taxon>Meloidogyninae</taxon>
        <taxon>Meloidogyne</taxon>
        <taxon>Meloidogyne incognita group</taxon>
    </lineage>
</organism>
<feature type="signal peptide" evidence="1">
    <location>
        <begin position="1"/>
        <end position="24"/>
    </location>
</feature>
<evidence type="ECO:0000313" key="3">
    <source>
        <dbReference type="WBParaSite" id="Minc3s07582g41286"/>
    </source>
</evidence>
<accession>A0A914NL51</accession>
<keyword evidence="1" id="KW-0732">Signal</keyword>
<dbReference type="WBParaSite" id="Minc3s07582g41286">
    <property type="protein sequence ID" value="Minc3s07582g41286"/>
    <property type="gene ID" value="Minc3s07582g41286"/>
</dbReference>
<keyword evidence="2" id="KW-1185">Reference proteome</keyword>
<proteinExistence type="predicted"/>
<evidence type="ECO:0000256" key="1">
    <source>
        <dbReference type="SAM" id="SignalP"/>
    </source>
</evidence>